<dbReference type="GO" id="GO:0106300">
    <property type="term" value="P:protein-DNA covalent cross-linking repair"/>
    <property type="evidence" value="ECO:0007669"/>
    <property type="project" value="InterPro"/>
</dbReference>
<dbReference type="InterPro" id="IPR036590">
    <property type="entry name" value="SRAP-like"/>
</dbReference>
<dbReference type="GO" id="GO:0008233">
    <property type="term" value="F:peptidase activity"/>
    <property type="evidence" value="ECO:0007669"/>
    <property type="project" value="UniProtKB-KW"/>
</dbReference>
<keyword evidence="7" id="KW-0456">Lyase</keyword>
<evidence type="ECO:0000256" key="4">
    <source>
        <dbReference type="ARBA" id="ARBA00022801"/>
    </source>
</evidence>
<dbReference type="PANTHER" id="PTHR13604">
    <property type="entry name" value="DC12-RELATED"/>
    <property type="match status" value="1"/>
</dbReference>
<dbReference type="GO" id="GO:0003697">
    <property type="term" value="F:single-stranded DNA binding"/>
    <property type="evidence" value="ECO:0007669"/>
    <property type="project" value="InterPro"/>
</dbReference>
<evidence type="ECO:0000256" key="5">
    <source>
        <dbReference type="ARBA" id="ARBA00023124"/>
    </source>
</evidence>
<proteinExistence type="inferred from homology"/>
<name>A0A6J7S1P4_9ZZZZ</name>
<dbReference type="Gene3D" id="3.90.1680.10">
    <property type="entry name" value="SOS response associated peptidase-like"/>
    <property type="match status" value="1"/>
</dbReference>
<evidence type="ECO:0000256" key="3">
    <source>
        <dbReference type="ARBA" id="ARBA00022763"/>
    </source>
</evidence>
<dbReference type="GO" id="GO:0016829">
    <property type="term" value="F:lyase activity"/>
    <property type="evidence" value="ECO:0007669"/>
    <property type="project" value="UniProtKB-KW"/>
</dbReference>
<evidence type="ECO:0000313" key="8">
    <source>
        <dbReference type="EMBL" id="CAB4889691.1"/>
    </source>
</evidence>
<keyword evidence="5" id="KW-0190">Covalent protein-DNA linkage</keyword>
<protein>
    <submittedName>
        <fullName evidence="9">Unannotated protein</fullName>
    </submittedName>
</protein>
<dbReference type="EMBL" id="CAFBPZ010000010">
    <property type="protein sequence ID" value="CAB5035214.1"/>
    <property type="molecule type" value="Genomic_DNA"/>
</dbReference>
<keyword evidence="4" id="KW-0378">Hydrolase</keyword>
<evidence type="ECO:0000256" key="1">
    <source>
        <dbReference type="ARBA" id="ARBA00008136"/>
    </source>
</evidence>
<evidence type="ECO:0000256" key="2">
    <source>
        <dbReference type="ARBA" id="ARBA00022670"/>
    </source>
</evidence>
<dbReference type="EMBL" id="CAFBMC010000007">
    <property type="protein sequence ID" value="CAB4889691.1"/>
    <property type="molecule type" value="Genomic_DNA"/>
</dbReference>
<comment type="similarity">
    <text evidence="1">Belongs to the SOS response-associated peptidase family.</text>
</comment>
<dbReference type="PANTHER" id="PTHR13604:SF0">
    <property type="entry name" value="ABASIC SITE PROCESSING PROTEIN HMCES"/>
    <property type="match status" value="1"/>
</dbReference>
<dbReference type="SUPFAM" id="SSF143081">
    <property type="entry name" value="BB1717-like"/>
    <property type="match status" value="1"/>
</dbReference>
<accession>A0A6J7S1P4</accession>
<keyword evidence="6" id="KW-0238">DNA-binding</keyword>
<dbReference type="Pfam" id="PF02586">
    <property type="entry name" value="SRAP"/>
    <property type="match status" value="1"/>
</dbReference>
<evidence type="ECO:0000256" key="7">
    <source>
        <dbReference type="ARBA" id="ARBA00023239"/>
    </source>
</evidence>
<reference evidence="9" key="1">
    <citation type="submission" date="2020-05" db="EMBL/GenBank/DDBJ databases">
        <authorList>
            <person name="Chiriac C."/>
            <person name="Salcher M."/>
            <person name="Ghai R."/>
            <person name="Kavagutti S V."/>
        </authorList>
    </citation>
    <scope>NUCLEOTIDE SEQUENCE</scope>
</reference>
<evidence type="ECO:0000256" key="6">
    <source>
        <dbReference type="ARBA" id="ARBA00023125"/>
    </source>
</evidence>
<dbReference type="AlphaFoldDB" id="A0A6J7S1P4"/>
<sequence>MLGPSLSAAKIKARFVADLEPGILTVARIGAKARGAAQLGCVEGDIKARVVLMCGRYVAAQDPAALVAEFEVVAPPEQYLPPNYNVAPSTSVYVVVDKRQGDEPPARSLEVAKWGLVPSWAKDPGIGAKMTNARSETVASKPSFKKAFASQRCLVPADGYYEWYTSTEVTSSGRPAKLPFFIHAADGATLAMAGLYEWWRSPEGSWLLTCCVLTKQATQGLIQIHDRMPVMVPQARWNWWLDSALQIEIAPLLDPRLVPLEAYPVSTAVNNARNSGPELMAPIQAR</sequence>
<evidence type="ECO:0000313" key="9">
    <source>
        <dbReference type="EMBL" id="CAB5035214.1"/>
    </source>
</evidence>
<organism evidence="9">
    <name type="scientific">freshwater metagenome</name>
    <dbReference type="NCBI Taxonomy" id="449393"/>
    <lineage>
        <taxon>unclassified sequences</taxon>
        <taxon>metagenomes</taxon>
        <taxon>ecological metagenomes</taxon>
    </lineage>
</organism>
<keyword evidence="3" id="KW-0227">DNA damage</keyword>
<keyword evidence="2" id="KW-0645">Protease</keyword>
<dbReference type="GO" id="GO:0006508">
    <property type="term" value="P:proteolysis"/>
    <property type="evidence" value="ECO:0007669"/>
    <property type="project" value="UniProtKB-KW"/>
</dbReference>
<dbReference type="InterPro" id="IPR003738">
    <property type="entry name" value="SRAP"/>
</dbReference>
<gene>
    <name evidence="8" type="ORF">UFOPK3495_00256</name>
    <name evidence="9" type="ORF">UFOPK4237_00276</name>
</gene>